<dbReference type="EC" id="3.5.1.28" evidence="2"/>
<dbReference type="InterPro" id="IPR002502">
    <property type="entry name" value="Amidase_domain"/>
</dbReference>
<dbReference type="GO" id="GO:0008932">
    <property type="term" value="F:lytic endotransglycosylase activity"/>
    <property type="evidence" value="ECO:0007669"/>
    <property type="project" value="TreeGrafter"/>
</dbReference>
<dbReference type="SMART" id="SM00257">
    <property type="entry name" value="LysM"/>
    <property type="match status" value="1"/>
</dbReference>
<dbReference type="InterPro" id="IPR036505">
    <property type="entry name" value="Amidase/PGRP_sf"/>
</dbReference>
<dbReference type="PROSITE" id="PS51782">
    <property type="entry name" value="LYSM"/>
    <property type="match status" value="1"/>
</dbReference>
<dbReference type="AlphaFoldDB" id="A0A1S6IMA6"/>
<dbReference type="SUPFAM" id="SSF54106">
    <property type="entry name" value="LysM domain"/>
    <property type="match status" value="1"/>
</dbReference>
<keyword evidence="2" id="KW-0378">Hydrolase</keyword>
<dbReference type="SUPFAM" id="SSF55846">
    <property type="entry name" value="N-acetylmuramoyl-L-alanine amidase-like"/>
    <property type="match status" value="1"/>
</dbReference>
<evidence type="ECO:0000313" key="3">
    <source>
        <dbReference type="Proteomes" id="UP000188993"/>
    </source>
</evidence>
<dbReference type="GO" id="GO:0008745">
    <property type="term" value="F:N-acetylmuramoyl-L-alanine amidase activity"/>
    <property type="evidence" value="ECO:0007669"/>
    <property type="project" value="UniProtKB-EC"/>
</dbReference>
<dbReference type="Pfam" id="PF01510">
    <property type="entry name" value="Amidase_2"/>
    <property type="match status" value="1"/>
</dbReference>
<accession>A0A1S6IMA6</accession>
<proteinExistence type="predicted"/>
<dbReference type="KEGG" id="jda:BW727_100274"/>
<dbReference type="PANTHER" id="PTHR33734:SF22">
    <property type="entry name" value="MEMBRANE-BOUND LYTIC MUREIN TRANSGLYCOSYLASE D"/>
    <property type="match status" value="1"/>
</dbReference>
<dbReference type="STRING" id="708126.BW727_100274"/>
<dbReference type="Pfam" id="PF01476">
    <property type="entry name" value="LysM"/>
    <property type="match status" value="1"/>
</dbReference>
<dbReference type="CDD" id="cd06583">
    <property type="entry name" value="PGRP"/>
    <property type="match status" value="1"/>
</dbReference>
<organism evidence="2 3">
    <name type="scientific">Jeotgalibaca dankookensis</name>
    <dbReference type="NCBI Taxonomy" id="708126"/>
    <lineage>
        <taxon>Bacteria</taxon>
        <taxon>Bacillati</taxon>
        <taxon>Bacillota</taxon>
        <taxon>Bacilli</taxon>
        <taxon>Lactobacillales</taxon>
        <taxon>Carnobacteriaceae</taxon>
        <taxon>Jeotgalibaca</taxon>
    </lineage>
</organism>
<protein>
    <submittedName>
        <fullName evidence="2">Autolysin</fullName>
        <ecNumber evidence="2">3.5.1.28</ecNumber>
    </submittedName>
</protein>
<dbReference type="Proteomes" id="UP000188993">
    <property type="component" value="Chromosome"/>
</dbReference>
<dbReference type="RefSeq" id="WP_062468124.1">
    <property type="nucleotide sequence ID" value="NZ_BBYN01000005.1"/>
</dbReference>
<dbReference type="InterPro" id="IPR018392">
    <property type="entry name" value="LysM"/>
</dbReference>
<dbReference type="SMART" id="SM00644">
    <property type="entry name" value="Ami_2"/>
    <property type="match status" value="1"/>
</dbReference>
<gene>
    <name evidence="2" type="primary">lytA</name>
    <name evidence="2" type="ORF">BW727_100274</name>
</gene>
<dbReference type="Gene3D" id="3.40.80.10">
    <property type="entry name" value="Peptidoglycan recognition protein-like"/>
    <property type="match status" value="1"/>
</dbReference>
<evidence type="ECO:0000259" key="1">
    <source>
        <dbReference type="PROSITE" id="PS51782"/>
    </source>
</evidence>
<dbReference type="Gene3D" id="3.10.350.10">
    <property type="entry name" value="LysM domain"/>
    <property type="match status" value="1"/>
</dbReference>
<feature type="domain" description="LysM" evidence="1">
    <location>
        <begin position="172"/>
        <end position="215"/>
    </location>
</feature>
<dbReference type="OrthoDB" id="9816557at2"/>
<keyword evidence="3" id="KW-1185">Reference proteome</keyword>
<name>A0A1S6IMA6_9LACT</name>
<dbReference type="CDD" id="cd00118">
    <property type="entry name" value="LysM"/>
    <property type="match status" value="1"/>
</dbReference>
<dbReference type="GO" id="GO:0009253">
    <property type="term" value="P:peptidoglycan catabolic process"/>
    <property type="evidence" value="ECO:0007669"/>
    <property type="project" value="InterPro"/>
</dbReference>
<evidence type="ECO:0000313" key="2">
    <source>
        <dbReference type="EMBL" id="AQS52682.1"/>
    </source>
</evidence>
<reference evidence="2 3" key="1">
    <citation type="journal article" date="2014" name="Int. J. Syst. Evol. Microbiol.">
        <title>Jeotgalibaca dankookensis gen. nov., sp. nov., a member of the family Carnobacteriaceae, isolated from seujeot (Korean traditional food).</title>
        <authorList>
            <person name="Lee D.G."/>
            <person name="Trujillo M.E."/>
            <person name="Kang H."/>
            <person name="Ahn T.Y."/>
        </authorList>
    </citation>
    <scope>NUCLEOTIDE SEQUENCE [LARGE SCALE GENOMIC DNA]</scope>
    <source>
        <strain evidence="2 3">EX-07</strain>
    </source>
</reference>
<dbReference type="EMBL" id="CP019728">
    <property type="protein sequence ID" value="AQS52682.1"/>
    <property type="molecule type" value="Genomic_DNA"/>
</dbReference>
<dbReference type="PANTHER" id="PTHR33734">
    <property type="entry name" value="LYSM DOMAIN-CONTAINING GPI-ANCHORED PROTEIN 2"/>
    <property type="match status" value="1"/>
</dbReference>
<dbReference type="InterPro" id="IPR036779">
    <property type="entry name" value="LysM_dom_sf"/>
</dbReference>
<sequence length="216" mass="24266">MKIDKQLLGIKQLPLASKRYIIAHESGNPNNVGPNSLNNELQYMKSNWQNAYVSHWVGGGGRIVQIAQTGLVQWGAGPRANPYAYAQVELARTNDKATFKKDYAAYVWLLRFLADQAGLPKTLNTSGDGIKTHHWVSQQLGGTDHTDPDDYLKSWGISMVQFKKDIQAVLPYQHQVVKGDTLWGLSRTYHTTVSELKRLNHLKTDLIIIGQKLTIK</sequence>